<keyword evidence="5" id="KW-1185">Reference proteome</keyword>
<dbReference type="Pfam" id="PF24681">
    <property type="entry name" value="Kelch_KLHDC2_KLHL20_DRC7"/>
    <property type="match status" value="1"/>
</dbReference>
<accession>A0A367J980</accession>
<sequence length="512" mass="56576">MKVVRSILFYGGDGSINPSDDNSTHYLSDLAILPLHSPFSVTSPPWSTASGLQNSLGGPSVRAHIAFTGGLNGDNMLIIGGVMPNQMPIDEEPTAYTYDIDLGRWNSFSLPRENRLNRQGAGCTVTKNGTAYIWGGKRSARVPIHVMNLPANIYRFDSVHPENSSFIPLTVNPPLRYAHTQTLIANDRIVILGGFDGLTGNAISLSDVWVFDIKASNWTHITAELDRDNKPENRSSHSQVLMPDGYSILIYGGYDGYHVYNDVAVLDTRTWKWTVKNTNAALQGRADHTDVNNIIKATLVGTNMIVAFGFSGVSTSLTVMSDIEVLDINTWSWTSVYTPSGLPFSDDTDSGTTQRTDDTSSYPSLAIIAGAVTGGLVVFILILIAFYLFNVYQQRTRSSSSSVARVHSLPSYITISEIKRHDNSPKRSDTIGTSTTVVANDTSPVTVLPSPWKDTQEWVYSSIPKVVHKPDDTCSQRQNDLEVDRDQEIEEKEYFDRQEFILLSDEVCQQEF</sequence>
<evidence type="ECO:0000256" key="3">
    <source>
        <dbReference type="SAM" id="Phobius"/>
    </source>
</evidence>
<comment type="caution">
    <text evidence="4">The sequence shown here is derived from an EMBL/GenBank/DDBJ whole genome shotgun (WGS) entry which is preliminary data.</text>
</comment>
<protein>
    <recommendedName>
        <fullName evidence="6">Galactose oxidase</fullName>
    </recommendedName>
</protein>
<evidence type="ECO:0000313" key="4">
    <source>
        <dbReference type="EMBL" id="RCH86493.1"/>
    </source>
</evidence>
<dbReference type="AlphaFoldDB" id="A0A367J980"/>
<keyword evidence="3" id="KW-1133">Transmembrane helix</keyword>
<evidence type="ECO:0000313" key="5">
    <source>
        <dbReference type="Proteomes" id="UP000252139"/>
    </source>
</evidence>
<evidence type="ECO:0008006" key="6">
    <source>
        <dbReference type="Google" id="ProtNLM"/>
    </source>
</evidence>
<keyword evidence="3" id="KW-0812">Transmembrane</keyword>
<dbReference type="PANTHER" id="PTHR46093:SF18">
    <property type="entry name" value="FIBRONECTIN TYPE-III DOMAIN-CONTAINING PROTEIN"/>
    <property type="match status" value="1"/>
</dbReference>
<feature type="transmembrane region" description="Helical" evidence="3">
    <location>
        <begin position="365"/>
        <end position="389"/>
    </location>
</feature>
<keyword evidence="2" id="KW-0677">Repeat</keyword>
<dbReference type="PANTHER" id="PTHR46093">
    <property type="entry name" value="ACYL-COA-BINDING DOMAIN-CONTAINING PROTEIN 5"/>
    <property type="match status" value="1"/>
</dbReference>
<keyword evidence="1" id="KW-0880">Kelch repeat</keyword>
<dbReference type="STRING" id="86630.A0A367J980"/>
<dbReference type="Gene3D" id="2.120.10.80">
    <property type="entry name" value="Kelch-type beta propeller"/>
    <property type="match status" value="2"/>
</dbReference>
<evidence type="ECO:0000256" key="1">
    <source>
        <dbReference type="ARBA" id="ARBA00022441"/>
    </source>
</evidence>
<dbReference type="SUPFAM" id="SSF117281">
    <property type="entry name" value="Kelch motif"/>
    <property type="match status" value="2"/>
</dbReference>
<evidence type="ECO:0000256" key="2">
    <source>
        <dbReference type="ARBA" id="ARBA00022737"/>
    </source>
</evidence>
<gene>
    <name evidence="4" type="ORF">CU097_004022</name>
</gene>
<reference evidence="4 5" key="1">
    <citation type="journal article" date="2018" name="G3 (Bethesda)">
        <title>Phylogenetic and Phylogenomic Definition of Rhizopus Species.</title>
        <authorList>
            <person name="Gryganskyi A.P."/>
            <person name="Golan J."/>
            <person name="Dolatabadi S."/>
            <person name="Mondo S."/>
            <person name="Robb S."/>
            <person name="Idnurm A."/>
            <person name="Muszewska A."/>
            <person name="Steczkiewicz K."/>
            <person name="Masonjones S."/>
            <person name="Liao H.L."/>
            <person name="Gajdeczka M.T."/>
            <person name="Anike F."/>
            <person name="Vuek A."/>
            <person name="Anishchenko I.M."/>
            <person name="Voigt K."/>
            <person name="de Hoog G.S."/>
            <person name="Smith M.E."/>
            <person name="Heitman J."/>
            <person name="Vilgalys R."/>
            <person name="Stajich J.E."/>
        </authorList>
    </citation>
    <scope>NUCLEOTIDE SEQUENCE [LARGE SCALE GENOMIC DNA]</scope>
    <source>
        <strain evidence="4 5">CBS 357.93</strain>
    </source>
</reference>
<organism evidence="4 5">
    <name type="scientific">Rhizopus azygosporus</name>
    <name type="common">Rhizopus microsporus var. azygosporus</name>
    <dbReference type="NCBI Taxonomy" id="86630"/>
    <lineage>
        <taxon>Eukaryota</taxon>
        <taxon>Fungi</taxon>
        <taxon>Fungi incertae sedis</taxon>
        <taxon>Mucoromycota</taxon>
        <taxon>Mucoromycotina</taxon>
        <taxon>Mucoromycetes</taxon>
        <taxon>Mucorales</taxon>
        <taxon>Mucorineae</taxon>
        <taxon>Rhizopodaceae</taxon>
        <taxon>Rhizopus</taxon>
    </lineage>
</organism>
<name>A0A367J980_RHIAZ</name>
<dbReference type="Proteomes" id="UP000252139">
    <property type="component" value="Unassembled WGS sequence"/>
</dbReference>
<dbReference type="OrthoDB" id="432528at2759"/>
<proteinExistence type="predicted"/>
<dbReference type="InterPro" id="IPR015915">
    <property type="entry name" value="Kelch-typ_b-propeller"/>
</dbReference>
<dbReference type="EMBL" id="PJQL01001854">
    <property type="protein sequence ID" value="RCH86493.1"/>
    <property type="molecule type" value="Genomic_DNA"/>
</dbReference>
<keyword evidence="3" id="KW-0472">Membrane</keyword>